<reference evidence="1 2" key="1">
    <citation type="journal article" date="2019" name="Sci. Rep.">
        <title>Orb-weaving spider Araneus ventricosus genome elucidates the spidroin gene catalogue.</title>
        <authorList>
            <person name="Kono N."/>
            <person name="Nakamura H."/>
            <person name="Ohtoshi R."/>
            <person name="Moran D.A.P."/>
            <person name="Shinohara A."/>
            <person name="Yoshida Y."/>
            <person name="Fujiwara M."/>
            <person name="Mori M."/>
            <person name="Tomita M."/>
            <person name="Arakawa K."/>
        </authorList>
    </citation>
    <scope>NUCLEOTIDE SEQUENCE [LARGE SCALE GENOMIC DNA]</scope>
</reference>
<proteinExistence type="predicted"/>
<dbReference type="Proteomes" id="UP000499080">
    <property type="component" value="Unassembled WGS sequence"/>
</dbReference>
<evidence type="ECO:0000313" key="1">
    <source>
        <dbReference type="EMBL" id="GBM24802.1"/>
    </source>
</evidence>
<sequence>MPRRYRSILYDIVKGKKKRYKTTVDWSDTDVKAFQAYKNPIVQAALLAHKILKLNFRSLRLPGQFLQANSVKTEQSEFLDLLQQHFGNLLPVAVSSQSSARIFVHKELVNSSHVFVRQDAVRRPLQQPYGEPF</sequence>
<name>A0A4Y2E6L9_ARAVE</name>
<dbReference type="PANTHER" id="PTHR38681">
    <property type="entry name" value="RETROVIRUS-RELATED POL POLYPROTEIN FROM TRANSPOSON 412-LIKE PROTEIN-RELATED"/>
    <property type="match status" value="1"/>
</dbReference>
<protein>
    <submittedName>
        <fullName evidence="1">Uncharacterized protein</fullName>
    </submittedName>
</protein>
<evidence type="ECO:0000313" key="2">
    <source>
        <dbReference type="Proteomes" id="UP000499080"/>
    </source>
</evidence>
<dbReference type="PANTHER" id="PTHR38681:SF1">
    <property type="entry name" value="RETROVIRUS-RELATED POL POLYPROTEIN FROM TRANSPOSON 412-LIKE PROTEIN"/>
    <property type="match status" value="1"/>
</dbReference>
<dbReference type="EMBL" id="BGPR01000527">
    <property type="protein sequence ID" value="GBM24802.1"/>
    <property type="molecule type" value="Genomic_DNA"/>
</dbReference>
<gene>
    <name evidence="1" type="ORF">AVEN_245050_1</name>
</gene>
<accession>A0A4Y2E6L9</accession>
<keyword evidence="2" id="KW-1185">Reference proteome</keyword>
<organism evidence="1 2">
    <name type="scientific">Araneus ventricosus</name>
    <name type="common">Orbweaver spider</name>
    <name type="synonym">Epeira ventricosa</name>
    <dbReference type="NCBI Taxonomy" id="182803"/>
    <lineage>
        <taxon>Eukaryota</taxon>
        <taxon>Metazoa</taxon>
        <taxon>Ecdysozoa</taxon>
        <taxon>Arthropoda</taxon>
        <taxon>Chelicerata</taxon>
        <taxon>Arachnida</taxon>
        <taxon>Araneae</taxon>
        <taxon>Araneomorphae</taxon>
        <taxon>Entelegynae</taxon>
        <taxon>Araneoidea</taxon>
        <taxon>Araneidae</taxon>
        <taxon>Araneus</taxon>
    </lineage>
</organism>
<comment type="caution">
    <text evidence="1">The sequence shown here is derived from an EMBL/GenBank/DDBJ whole genome shotgun (WGS) entry which is preliminary data.</text>
</comment>
<dbReference type="AlphaFoldDB" id="A0A4Y2E6L9"/>